<proteinExistence type="predicted"/>
<name>A0AB73PVN1_BIFAD</name>
<gene>
    <name evidence="2" type="ORF">B5789_1534</name>
</gene>
<protein>
    <recommendedName>
        <fullName evidence="4">Terminase</fullName>
    </recommendedName>
</protein>
<accession>A0AB73PVN1</accession>
<dbReference type="RefSeq" id="WP_050496339.1">
    <property type="nucleotide sequence ID" value="NZ_JBCOYN010000006.1"/>
</dbReference>
<sequence>MRPAPARHATPRDPSRETDGGKVARISAALGQPLIPWQRQVADVAGELDPETGTYYYDRVIVSVQRQAGKTTISKAEQVRNALLGPDREVWYLAQTGKDSNEQFRKLIKSVVRSPLAALIDGNPRMSNGSMALPLVNGSTLRPGSMTESSGHGFQGDFINLDEVWALSALQAKQILDGFIPTTTTRMRATGVRPQLWITSTEGTAESEYYNALLDRCRAGDIPKRWAFFDWGLDPAKDSEDLDAVASAHPGCGYLFDRRQLKDFRDQFADDPAGWRRAFCNLRDTSSTERVYPAALWTETETAPLDLSALDLDTLAFGVAVGMESESTAIAAACRRDGVTVVQIVDVLPGTAGAAERLADLQSRYGGAPIAIDRRGPSAPLADRLHEVAADGTPEYRLSDIGNTEIVAAGVLMLDRLMQRQVLHVPDPALDDAAAVAVRRWVADSWVLSRRNSEQAINALEAAQLAVTASLHAQPAAPLQIFG</sequence>
<evidence type="ECO:0000256" key="1">
    <source>
        <dbReference type="SAM" id="MobiDB-lite"/>
    </source>
</evidence>
<organism evidence="2 3">
    <name type="scientific">Bifidobacterium adolescentis</name>
    <dbReference type="NCBI Taxonomy" id="1680"/>
    <lineage>
        <taxon>Bacteria</taxon>
        <taxon>Bacillati</taxon>
        <taxon>Actinomycetota</taxon>
        <taxon>Actinomycetes</taxon>
        <taxon>Bifidobacteriales</taxon>
        <taxon>Bifidobacteriaceae</taxon>
        <taxon>Bifidobacterium</taxon>
    </lineage>
</organism>
<comment type="caution">
    <text evidence="2">The sequence shown here is derived from an EMBL/GenBank/DDBJ whole genome shotgun (WGS) entry which is preliminary data.</text>
</comment>
<reference evidence="2 3" key="1">
    <citation type="submission" date="2017-03" db="EMBL/GenBank/DDBJ databases">
        <title>Maternal inheritance of bifidobacteria.</title>
        <authorList>
            <person name="Lugli G.A."/>
            <person name="Duranti S."/>
            <person name="Milani C."/>
            <person name="Mancabelli L."/>
        </authorList>
    </citation>
    <scope>NUCLEOTIDE SEQUENCE [LARGE SCALE GENOMIC DNA]</scope>
    <source>
        <strain evidence="2 3">1892B</strain>
    </source>
</reference>
<evidence type="ECO:0008006" key="4">
    <source>
        <dbReference type="Google" id="ProtNLM"/>
    </source>
</evidence>
<feature type="region of interest" description="Disordered" evidence="1">
    <location>
        <begin position="1"/>
        <end position="20"/>
    </location>
</feature>
<dbReference type="KEGG" id="badl:BADO_1587"/>
<dbReference type="AlphaFoldDB" id="A0AB73PVN1"/>
<dbReference type="InterPro" id="IPR027417">
    <property type="entry name" value="P-loop_NTPase"/>
</dbReference>
<dbReference type="EMBL" id="NAQF01000007">
    <property type="protein sequence ID" value="OQM57296.1"/>
    <property type="molecule type" value="Genomic_DNA"/>
</dbReference>
<evidence type="ECO:0000313" key="2">
    <source>
        <dbReference type="EMBL" id="OQM57296.1"/>
    </source>
</evidence>
<dbReference type="Gene3D" id="3.40.50.300">
    <property type="entry name" value="P-loop containing nucleotide triphosphate hydrolases"/>
    <property type="match status" value="1"/>
</dbReference>
<dbReference type="Proteomes" id="UP000192714">
    <property type="component" value="Unassembled WGS sequence"/>
</dbReference>
<evidence type="ECO:0000313" key="3">
    <source>
        <dbReference type="Proteomes" id="UP000192714"/>
    </source>
</evidence>
<feature type="compositionally biased region" description="Basic and acidic residues" evidence="1">
    <location>
        <begin position="10"/>
        <end position="20"/>
    </location>
</feature>